<proteinExistence type="predicted"/>
<dbReference type="InterPro" id="IPR043726">
    <property type="entry name" value="LiaI-LiaF-like_TM1"/>
</dbReference>
<keyword evidence="1" id="KW-0472">Membrane</keyword>
<keyword evidence="1" id="KW-1133">Transmembrane helix</keyword>
<evidence type="ECO:0000256" key="1">
    <source>
        <dbReference type="SAM" id="Phobius"/>
    </source>
</evidence>
<reference evidence="3 4" key="1">
    <citation type="submission" date="2023-07" db="EMBL/GenBank/DDBJ databases">
        <title>Sorghum-associated microbial communities from plants grown in Nebraska, USA.</title>
        <authorList>
            <person name="Schachtman D."/>
        </authorList>
    </citation>
    <scope>NUCLEOTIDE SEQUENCE [LARGE SCALE GENOMIC DNA]</scope>
    <source>
        <strain evidence="3 4">BE190</strain>
    </source>
</reference>
<feature type="transmembrane region" description="Helical" evidence="1">
    <location>
        <begin position="37"/>
        <end position="54"/>
    </location>
</feature>
<dbReference type="RefSeq" id="WP_310072205.1">
    <property type="nucleotide sequence ID" value="NZ_JAVDVX010000003.1"/>
</dbReference>
<organism evidence="3 4">
    <name type="scientific">Cellvibrio fibrivorans</name>
    <dbReference type="NCBI Taxonomy" id="126350"/>
    <lineage>
        <taxon>Bacteria</taxon>
        <taxon>Pseudomonadati</taxon>
        <taxon>Pseudomonadota</taxon>
        <taxon>Gammaproteobacteria</taxon>
        <taxon>Cellvibrionales</taxon>
        <taxon>Cellvibrionaceae</taxon>
        <taxon>Cellvibrio</taxon>
    </lineage>
</organism>
<feature type="transmembrane region" description="Helical" evidence="1">
    <location>
        <begin position="12"/>
        <end position="31"/>
    </location>
</feature>
<sequence>MMANTNPQQRVVIGAFILIIGLIALIDKLNIFESLHFFQFWPTVFIAVGILKILHSKGRSSIFIGGGLIFVGVVLTLKHLGLLNINLWDWWPAILIAVGAYIMFKDKGRGGSMVFGSGEQASSDNSCLDISVVMGGNKTISNSQDFKGGDITAVMGGVELDLRGASISSDAVLNLWATWGGIVIKVPEDWSVINRGTALMGAIEDKTISPAGSTKRLIITGTAIMGGVEIKN</sequence>
<dbReference type="Pfam" id="PF18917">
    <property type="entry name" value="LiaI-LiaF-like_TM1"/>
    <property type="match status" value="2"/>
</dbReference>
<feature type="transmembrane region" description="Helical" evidence="1">
    <location>
        <begin position="87"/>
        <end position="104"/>
    </location>
</feature>
<dbReference type="PANTHER" id="PTHR40763:SF5">
    <property type="entry name" value="MEMBRANE PROTEIN"/>
    <property type="match status" value="1"/>
</dbReference>
<dbReference type="EMBL" id="JAVDVX010000003">
    <property type="protein sequence ID" value="MDR7090126.1"/>
    <property type="molecule type" value="Genomic_DNA"/>
</dbReference>
<evidence type="ECO:0000313" key="3">
    <source>
        <dbReference type="EMBL" id="MDR7090126.1"/>
    </source>
</evidence>
<comment type="caution">
    <text evidence="3">The sequence shown here is derived from an EMBL/GenBank/DDBJ whole genome shotgun (WGS) entry which is preliminary data.</text>
</comment>
<keyword evidence="4" id="KW-1185">Reference proteome</keyword>
<keyword evidence="1" id="KW-0812">Transmembrane</keyword>
<dbReference type="PANTHER" id="PTHR40763">
    <property type="entry name" value="MEMBRANE PROTEIN-RELATED"/>
    <property type="match status" value="1"/>
</dbReference>
<accession>A0ABU1UY90</accession>
<name>A0ABU1UY90_9GAMM</name>
<dbReference type="Proteomes" id="UP001253595">
    <property type="component" value="Unassembled WGS sequence"/>
</dbReference>
<feature type="transmembrane region" description="Helical" evidence="1">
    <location>
        <begin position="61"/>
        <end position="81"/>
    </location>
</feature>
<feature type="domain" description="LiaI-LiaF-like transmembrane region" evidence="2">
    <location>
        <begin position="12"/>
        <end position="52"/>
    </location>
</feature>
<evidence type="ECO:0000259" key="2">
    <source>
        <dbReference type="Pfam" id="PF18917"/>
    </source>
</evidence>
<evidence type="ECO:0000313" key="4">
    <source>
        <dbReference type="Proteomes" id="UP001253595"/>
    </source>
</evidence>
<gene>
    <name evidence="3" type="ORF">J2X05_002148</name>
</gene>
<protein>
    <submittedName>
        <fullName evidence="3">Membrane protein</fullName>
    </submittedName>
</protein>
<feature type="domain" description="LiaI-LiaF-like transmembrane region" evidence="2">
    <location>
        <begin position="62"/>
        <end position="102"/>
    </location>
</feature>